<dbReference type="PANTHER" id="PTHR45138">
    <property type="entry name" value="REGULATORY COMPONENTS OF SENSORY TRANSDUCTION SYSTEM"/>
    <property type="match status" value="1"/>
</dbReference>
<dbReference type="InterPro" id="IPR043128">
    <property type="entry name" value="Rev_trsase/Diguanyl_cyclase"/>
</dbReference>
<protein>
    <recommendedName>
        <fullName evidence="2">diguanylate cyclase</fullName>
        <ecNumber evidence="2">2.7.7.65</ecNumber>
    </recommendedName>
</protein>
<comment type="catalytic activity">
    <reaction evidence="3">
        <text>2 GTP = 3',3'-c-di-GMP + 2 diphosphate</text>
        <dbReference type="Rhea" id="RHEA:24898"/>
        <dbReference type="ChEBI" id="CHEBI:33019"/>
        <dbReference type="ChEBI" id="CHEBI:37565"/>
        <dbReference type="ChEBI" id="CHEBI:58805"/>
        <dbReference type="EC" id="2.7.7.65"/>
    </reaction>
</comment>
<dbReference type="PATRIC" id="fig|1204738.3.peg.1895"/>
<feature type="domain" description="GGDEF" evidence="4">
    <location>
        <begin position="177"/>
        <end position="306"/>
    </location>
</feature>
<dbReference type="GO" id="GO:0052621">
    <property type="term" value="F:diguanylate cyclase activity"/>
    <property type="evidence" value="ECO:0007669"/>
    <property type="project" value="UniProtKB-EC"/>
</dbReference>
<dbReference type="EC" id="2.7.7.65" evidence="2"/>
<dbReference type="SUPFAM" id="SSF55073">
    <property type="entry name" value="Nucleotide cyclase"/>
    <property type="match status" value="1"/>
</dbReference>
<evidence type="ECO:0000313" key="6">
    <source>
        <dbReference type="Proteomes" id="UP000011651"/>
    </source>
</evidence>
<organism evidence="5 6">
    <name type="scientific">Vreelandella titanicae BH1</name>
    <dbReference type="NCBI Taxonomy" id="1204738"/>
    <lineage>
        <taxon>Bacteria</taxon>
        <taxon>Pseudomonadati</taxon>
        <taxon>Pseudomonadota</taxon>
        <taxon>Gammaproteobacteria</taxon>
        <taxon>Oceanospirillales</taxon>
        <taxon>Halomonadaceae</taxon>
        <taxon>Vreelandella</taxon>
    </lineage>
</organism>
<dbReference type="NCBIfam" id="TIGR00254">
    <property type="entry name" value="GGDEF"/>
    <property type="match status" value="1"/>
</dbReference>
<reference evidence="5 6" key="1">
    <citation type="journal article" date="2013" name="Genome Announc.">
        <title>Draft Genome of the Marine Gammaproteobacterium Halomonas titanicae.</title>
        <authorList>
            <person name="Sanchez-Porro C."/>
            <person name="de la Haba R.R."/>
            <person name="Cruz-Hernandez N."/>
            <person name="Gonzalez J.M."/>
            <person name="Reyes-Guirao C."/>
            <person name="Navarro-Sampedro L."/>
            <person name="Carballo M."/>
            <person name="Ventosa A."/>
        </authorList>
    </citation>
    <scope>NUCLEOTIDE SEQUENCE [LARGE SCALE GENOMIC DNA]</scope>
    <source>
        <strain evidence="5 6">BH1</strain>
    </source>
</reference>
<dbReference type="Gene3D" id="3.30.70.270">
    <property type="match status" value="1"/>
</dbReference>
<name>L9U9V2_9GAMM</name>
<dbReference type="SMART" id="SM00267">
    <property type="entry name" value="GGDEF"/>
    <property type="match status" value="1"/>
</dbReference>
<dbReference type="CDD" id="cd01949">
    <property type="entry name" value="GGDEF"/>
    <property type="match status" value="1"/>
</dbReference>
<comment type="caution">
    <text evidence="5">The sequence shown here is derived from an EMBL/GenBank/DDBJ whole genome shotgun (WGS) entry which is preliminary data.</text>
</comment>
<sequence>MFGDSRMPVNDIDAPERVSADHLVPHIPGVIFQFHRARNGHMRFPYLEGGGVALKHIDRELLAENAGQLVEQLTGNDHPKIMSAIERSARWMLPLTTRFRLPFPQDKPHWIAVSAKPKPVVDGVQWNGIMMDISDQVSEEQRLRKLCDTDPLTQLPNRRKLMMHLTHVASLSARHGTPLSIMMIDIDHFKRLNDRWGHLHGDDVLKQLATYAQSLLRCEDMVARLGGEEFMVVLPLTPLQQCHALADRLRQAISVRDFGMGPGQVTLSIGVAEYRCGEPLTSLIERADQALYSAKDVGRDCVCHLR</sequence>
<evidence type="ECO:0000256" key="1">
    <source>
        <dbReference type="ARBA" id="ARBA00001946"/>
    </source>
</evidence>
<dbReference type="InterPro" id="IPR050469">
    <property type="entry name" value="Diguanylate_Cyclase"/>
</dbReference>
<proteinExistence type="predicted"/>
<dbReference type="InterPro" id="IPR029787">
    <property type="entry name" value="Nucleotide_cyclase"/>
</dbReference>
<evidence type="ECO:0000313" key="5">
    <source>
        <dbReference type="EMBL" id="ELY21710.1"/>
    </source>
</evidence>
<dbReference type="AlphaFoldDB" id="L9U9V2"/>
<evidence type="ECO:0000256" key="3">
    <source>
        <dbReference type="ARBA" id="ARBA00034247"/>
    </source>
</evidence>
<evidence type="ECO:0000256" key="2">
    <source>
        <dbReference type="ARBA" id="ARBA00012528"/>
    </source>
</evidence>
<dbReference type="Proteomes" id="UP000011651">
    <property type="component" value="Unassembled WGS sequence"/>
</dbReference>
<dbReference type="EMBL" id="AOPO01000004">
    <property type="protein sequence ID" value="ELY21710.1"/>
    <property type="molecule type" value="Genomic_DNA"/>
</dbReference>
<dbReference type="InterPro" id="IPR035965">
    <property type="entry name" value="PAS-like_dom_sf"/>
</dbReference>
<dbReference type="InterPro" id="IPR000160">
    <property type="entry name" value="GGDEF_dom"/>
</dbReference>
<comment type="cofactor">
    <cofactor evidence="1">
        <name>Mg(2+)</name>
        <dbReference type="ChEBI" id="CHEBI:18420"/>
    </cofactor>
</comment>
<dbReference type="SUPFAM" id="SSF55785">
    <property type="entry name" value="PYP-like sensor domain (PAS domain)"/>
    <property type="match status" value="1"/>
</dbReference>
<dbReference type="PANTHER" id="PTHR45138:SF9">
    <property type="entry name" value="DIGUANYLATE CYCLASE DGCM-RELATED"/>
    <property type="match status" value="1"/>
</dbReference>
<accession>L9U9V2</accession>
<dbReference type="FunFam" id="3.30.70.270:FF:000001">
    <property type="entry name" value="Diguanylate cyclase domain protein"/>
    <property type="match status" value="1"/>
</dbReference>
<dbReference type="PROSITE" id="PS50887">
    <property type="entry name" value="GGDEF"/>
    <property type="match status" value="1"/>
</dbReference>
<evidence type="ECO:0000259" key="4">
    <source>
        <dbReference type="PROSITE" id="PS50887"/>
    </source>
</evidence>
<dbReference type="Pfam" id="PF00990">
    <property type="entry name" value="GGDEF"/>
    <property type="match status" value="1"/>
</dbReference>
<gene>
    <name evidence="5" type="ORF">HALTITAN_1262</name>
</gene>